<evidence type="ECO:0000256" key="5">
    <source>
        <dbReference type="ARBA" id="ARBA00022801"/>
    </source>
</evidence>
<dbReference type="InterPro" id="IPR028889">
    <property type="entry name" value="USP"/>
</dbReference>
<dbReference type="RefSeq" id="XP_018987267.1">
    <property type="nucleotide sequence ID" value="XM_019132458.1"/>
</dbReference>
<dbReference type="GO" id="GO:0016579">
    <property type="term" value="P:protein deubiquitination"/>
    <property type="evidence" value="ECO:0007669"/>
    <property type="project" value="InterPro"/>
</dbReference>
<dbReference type="EMBL" id="KV454427">
    <property type="protein sequence ID" value="ODQ81939.1"/>
    <property type="molecule type" value="Genomic_DNA"/>
</dbReference>
<evidence type="ECO:0000313" key="10">
    <source>
        <dbReference type="EMBL" id="ODQ81939.1"/>
    </source>
</evidence>
<evidence type="ECO:0000256" key="2">
    <source>
        <dbReference type="ARBA" id="ARBA00012759"/>
    </source>
</evidence>
<dbReference type="PANTHER" id="PTHR43982:SF6">
    <property type="entry name" value="UBIQUITIN CARBOXYL-TERMINAL HYDROLASE 2-RELATED"/>
    <property type="match status" value="1"/>
</dbReference>
<feature type="compositionally biased region" description="Basic and acidic residues" evidence="8">
    <location>
        <begin position="839"/>
        <end position="859"/>
    </location>
</feature>
<keyword evidence="6" id="KW-0788">Thiol protease</keyword>
<keyword evidence="7" id="KW-0175">Coiled coil</keyword>
<dbReference type="PROSITE" id="PS00972">
    <property type="entry name" value="USP_1"/>
    <property type="match status" value="1"/>
</dbReference>
<feature type="coiled-coil region" evidence="7">
    <location>
        <begin position="1099"/>
        <end position="1126"/>
    </location>
</feature>
<comment type="catalytic activity">
    <reaction evidence="1">
        <text>Thiol-dependent hydrolysis of ester, thioester, amide, peptide and isopeptide bonds formed by the C-terminal Gly of ubiquitin (a 76-residue protein attached to proteins as an intracellular targeting signal).</text>
        <dbReference type="EC" id="3.4.19.12"/>
    </reaction>
</comment>
<dbReference type="EC" id="3.4.19.12" evidence="2"/>
<dbReference type="InterPro" id="IPR018200">
    <property type="entry name" value="USP_CS"/>
</dbReference>
<dbReference type="Pfam" id="PF00443">
    <property type="entry name" value="UCH"/>
    <property type="match status" value="2"/>
</dbReference>
<protein>
    <recommendedName>
        <fullName evidence="2">ubiquitinyl hydrolase 1</fullName>
        <ecNumber evidence="2">3.4.19.12</ecNumber>
    </recommendedName>
</protein>
<dbReference type="GeneID" id="30150311"/>
<gene>
    <name evidence="10" type="ORF">BABINDRAFT_6566</name>
</gene>
<dbReference type="OrthoDB" id="2420415at2759"/>
<dbReference type="InterPro" id="IPR001394">
    <property type="entry name" value="Peptidase_C19_UCH"/>
</dbReference>
<dbReference type="PROSITE" id="PS50235">
    <property type="entry name" value="USP_3"/>
    <property type="match status" value="1"/>
</dbReference>
<dbReference type="PANTHER" id="PTHR43982">
    <property type="entry name" value="UBIQUITIN CARBOXYL-TERMINAL HYDROLASE"/>
    <property type="match status" value="1"/>
</dbReference>
<evidence type="ECO:0000256" key="7">
    <source>
        <dbReference type="SAM" id="Coils"/>
    </source>
</evidence>
<evidence type="ECO:0000259" key="9">
    <source>
        <dbReference type="PROSITE" id="PS50235"/>
    </source>
</evidence>
<evidence type="ECO:0000256" key="1">
    <source>
        <dbReference type="ARBA" id="ARBA00000707"/>
    </source>
</evidence>
<evidence type="ECO:0000256" key="8">
    <source>
        <dbReference type="SAM" id="MobiDB-lite"/>
    </source>
</evidence>
<sequence length="1223" mass="138283">MTNHEYSIIPIQGVSMGDLDMPDVATSPSVPSPDISPDAALPTPPYAPISQLVDLPDKAPPKILISDQDLATSVFKTSDRIVSDILYDIPHILSHEAGLLGQRPIAYSHFLSSIAGMHYEMNVLNNALPEAPKSEDLASVKILRGVLASKTPGSSIYHVKILYQVHDRLKICPKHTFYTVSDERLSLLRPSFCWEIDQGATTAQLTVLTKAMPKILDSATFCCSNCSTVFRAEISAPEFGKDLADFTPEAIAARYESLGEDSPVPTPDKCLYTLYKVLKGPLLQAPTDEVKSIHADNLLLRSHLDLRLLFDKLFFTQHDGELYPPNLHEYLEDNLRVLRESYLRKMNETLYLGRQTGSTVPLFQSLTYNTNNALLFALFNERDFSKSVLMLHEPANLTENYLNLSVSSHYDDRMVMECHQRTALSDDPLVYFDNVYEIAESKFYHSTVLRRYITELNAAGAMGMKAYQKAARDLGVDAPQLTALPDDLLLAMYRTEVGLDPVAYYRLRASLEVINKVRKSRTISEFCKTEIIPYEVALTNLGYEASTDDEFVLNTCLMQAEAGVPDAERSVLSVVLHRRNPRLLSFLENNYSELMRRLPGLTLGEAARMLDLPDVNVSDSEVITAFERCVLGKEETFQCLVLRRALYVLQNVSGSKFLMNYLQTGQIEKSLLPPSETWPRGLDNIGNTCYLNSLLQYFFALKPLRDAVLTFHAFDPAEPALQKVLAERKVGNRNITAAETRRAFEFLHHFRVLYLQMIESQEKSITLNKSFACLALASSFEEIRFADEAPGEAMEIELEDLDRSDSTDIARPEVKKVKQSPFNPFRNSPVPLMVAESGASHEDLATKSDVDEASAHVDETPETAQVDDTPETDAEPTTETDITKADAVPLNLEYPQPREVLINDFDSQVGRQQDVGEVIDNVVFWFQCALKPDTLDADGYQCDLITKLFDGRYRKVTDKTPACDKRQYLTVNVVGYQPRDIYDALQNLMDEEAWVVEELPEVLQIQVARVYYDNGVQKSSAQLPFYEQIYMDRYLESGDDTMVAKKGKHLEWKKDLEVLKTRQAVLKGHDDNGLTPRESLVHVMEWISKCEESISPETLAVLQRKIDNLEIELTRIDQDIQKLQIDMDGQFREYTKCGYTLFAIFIHRGGASYGHYWIYIRDLKSGIYRKYSDDRVEEVSEAEVLDFSVNNTATANCIVYVRDDLSAEYIDPIKRKTDNAADL</sequence>
<feature type="region of interest" description="Disordered" evidence="8">
    <location>
        <begin position="19"/>
        <end position="41"/>
    </location>
</feature>
<dbReference type="Gene3D" id="3.90.70.10">
    <property type="entry name" value="Cysteine proteinases"/>
    <property type="match status" value="2"/>
</dbReference>
<feature type="domain" description="USP" evidence="9">
    <location>
        <begin position="680"/>
        <end position="1203"/>
    </location>
</feature>
<keyword evidence="3" id="KW-0645">Protease</keyword>
<dbReference type="Pfam" id="PF13446">
    <property type="entry name" value="RPT"/>
    <property type="match status" value="3"/>
</dbReference>
<dbReference type="GO" id="GO:0070628">
    <property type="term" value="F:proteasome binding"/>
    <property type="evidence" value="ECO:0007669"/>
    <property type="project" value="TreeGrafter"/>
</dbReference>
<keyword evidence="4" id="KW-0833">Ubl conjugation pathway</keyword>
<dbReference type="InterPro" id="IPR044635">
    <property type="entry name" value="UBP14-like"/>
</dbReference>
<keyword evidence="11" id="KW-1185">Reference proteome</keyword>
<keyword evidence="5" id="KW-0378">Hydrolase</keyword>
<feature type="compositionally biased region" description="Low complexity" evidence="8">
    <location>
        <begin position="27"/>
        <end position="38"/>
    </location>
</feature>
<dbReference type="Proteomes" id="UP000094336">
    <property type="component" value="Unassembled WGS sequence"/>
</dbReference>
<feature type="region of interest" description="Disordered" evidence="8">
    <location>
        <begin position="838"/>
        <end position="882"/>
    </location>
</feature>
<dbReference type="InterPro" id="IPR038765">
    <property type="entry name" value="Papain-like_cys_pep_sf"/>
</dbReference>
<reference evidence="11" key="1">
    <citation type="submission" date="2016-05" db="EMBL/GenBank/DDBJ databases">
        <title>Comparative genomics of biotechnologically important yeasts.</title>
        <authorList>
            <consortium name="DOE Joint Genome Institute"/>
            <person name="Riley R."/>
            <person name="Haridas S."/>
            <person name="Wolfe K.H."/>
            <person name="Lopes M.R."/>
            <person name="Hittinger C.T."/>
            <person name="Goker M."/>
            <person name="Salamov A."/>
            <person name="Wisecaver J."/>
            <person name="Long T.M."/>
            <person name="Aerts A.L."/>
            <person name="Barry K."/>
            <person name="Choi C."/>
            <person name="Clum A."/>
            <person name="Coughlan A.Y."/>
            <person name="Deshpande S."/>
            <person name="Douglass A.P."/>
            <person name="Hanson S.J."/>
            <person name="Klenk H.-P."/>
            <person name="Labutti K."/>
            <person name="Lapidus A."/>
            <person name="Lindquist E."/>
            <person name="Lipzen A."/>
            <person name="Meier-Kolthoff J.P."/>
            <person name="Ohm R.A."/>
            <person name="Otillar R.P."/>
            <person name="Pangilinan J."/>
            <person name="Peng Y."/>
            <person name="Rokas A."/>
            <person name="Rosa C.A."/>
            <person name="Scheuner C."/>
            <person name="Sibirny A.A."/>
            <person name="Slot J.C."/>
            <person name="Stielow J.B."/>
            <person name="Sun H."/>
            <person name="Kurtzman C.P."/>
            <person name="Blackwell M."/>
            <person name="Grigoriev I.V."/>
            <person name="Jeffries T.W."/>
        </authorList>
    </citation>
    <scope>NUCLEOTIDE SEQUENCE [LARGE SCALE GENOMIC DNA]</scope>
    <source>
        <strain evidence="11">NRRL Y-12698</strain>
    </source>
</reference>
<evidence type="ECO:0000313" key="11">
    <source>
        <dbReference type="Proteomes" id="UP000094336"/>
    </source>
</evidence>
<dbReference type="GO" id="GO:0043161">
    <property type="term" value="P:proteasome-mediated ubiquitin-dependent protein catabolic process"/>
    <property type="evidence" value="ECO:0007669"/>
    <property type="project" value="InterPro"/>
</dbReference>
<dbReference type="GO" id="GO:0004843">
    <property type="term" value="F:cysteine-type deubiquitinase activity"/>
    <property type="evidence" value="ECO:0007669"/>
    <property type="project" value="UniProtKB-EC"/>
</dbReference>
<feature type="compositionally biased region" description="Acidic residues" evidence="8">
    <location>
        <begin position="868"/>
        <end position="878"/>
    </location>
</feature>
<dbReference type="PROSITE" id="PS00973">
    <property type="entry name" value="USP_2"/>
    <property type="match status" value="1"/>
</dbReference>
<evidence type="ECO:0000256" key="3">
    <source>
        <dbReference type="ARBA" id="ARBA00022670"/>
    </source>
</evidence>
<dbReference type="GO" id="GO:0061136">
    <property type="term" value="P:regulation of proteasomal protein catabolic process"/>
    <property type="evidence" value="ECO:0007669"/>
    <property type="project" value="TreeGrafter"/>
</dbReference>
<proteinExistence type="predicted"/>
<evidence type="ECO:0000256" key="6">
    <source>
        <dbReference type="ARBA" id="ARBA00022807"/>
    </source>
</evidence>
<dbReference type="AlphaFoldDB" id="A0A1E3QW94"/>
<dbReference type="SUPFAM" id="SSF54001">
    <property type="entry name" value="Cysteine proteinases"/>
    <property type="match status" value="1"/>
</dbReference>
<dbReference type="InterPro" id="IPR025305">
    <property type="entry name" value="UCH_repeat_domain"/>
</dbReference>
<evidence type="ECO:0000256" key="4">
    <source>
        <dbReference type="ARBA" id="ARBA00022786"/>
    </source>
</evidence>
<name>A0A1E3QW94_9ASCO</name>
<organism evidence="10 11">
    <name type="scientific">Babjeviella inositovora NRRL Y-12698</name>
    <dbReference type="NCBI Taxonomy" id="984486"/>
    <lineage>
        <taxon>Eukaryota</taxon>
        <taxon>Fungi</taxon>
        <taxon>Dikarya</taxon>
        <taxon>Ascomycota</taxon>
        <taxon>Saccharomycotina</taxon>
        <taxon>Pichiomycetes</taxon>
        <taxon>Serinales incertae sedis</taxon>
        <taxon>Babjeviella</taxon>
    </lineage>
</organism>
<accession>A0A1E3QW94</accession>
<dbReference type="STRING" id="984486.A0A1E3QW94"/>